<dbReference type="PATRIC" id="fig|136857.5.peg.1712"/>
<evidence type="ECO:0000313" key="1">
    <source>
        <dbReference type="EMBL" id="AKK09152.1"/>
    </source>
</evidence>
<sequence length="150" mass="15609">MSTPRPTTPWFRRRAVIIPLSLAVLALVLFGACSLYVNNASDQVKKQASDSFDVTYRLDGTSQDVSITYTGPNSALVDESNVSSGWEATATLSGYDAAHLTAANSEAESGAVTCQIFVGETLVSESTAAGPGGTAQCTATNQQLRDAAKG</sequence>
<accession>A0A0G3HDF3</accession>
<name>A0A0G3HDF3_9CORY</name>
<evidence type="ECO:0008006" key="3">
    <source>
        <dbReference type="Google" id="ProtNLM"/>
    </source>
</evidence>
<dbReference type="STRING" id="136857.CTEST_08610"/>
<dbReference type="EMBL" id="CP011545">
    <property type="protein sequence ID" value="AKK09152.1"/>
    <property type="molecule type" value="Genomic_DNA"/>
</dbReference>
<organism evidence="1 2">
    <name type="scientific">Corynebacterium testudinoris</name>
    <dbReference type="NCBI Taxonomy" id="136857"/>
    <lineage>
        <taxon>Bacteria</taxon>
        <taxon>Bacillati</taxon>
        <taxon>Actinomycetota</taxon>
        <taxon>Actinomycetes</taxon>
        <taxon>Mycobacteriales</taxon>
        <taxon>Corynebacteriaceae</taxon>
        <taxon>Corynebacterium</taxon>
    </lineage>
</organism>
<dbReference type="Gene3D" id="2.60.40.2880">
    <property type="entry name" value="MmpS1-5, C-terminal soluble domain"/>
    <property type="match status" value="1"/>
</dbReference>
<dbReference type="KEGG" id="cted:CTEST_08610"/>
<dbReference type="PROSITE" id="PS51257">
    <property type="entry name" value="PROKAR_LIPOPROTEIN"/>
    <property type="match status" value="1"/>
</dbReference>
<dbReference type="AlphaFoldDB" id="A0A0G3HDF3"/>
<reference evidence="2" key="2">
    <citation type="submission" date="2015-05" db="EMBL/GenBank/DDBJ databases">
        <title>Complete genome sequence of Corynebacterium testudinoris DSM 44614, recovered from necrotic lesions in the mouth of a tortoise.</title>
        <authorList>
            <person name="Ruckert C."/>
            <person name="Albersmeier A."/>
            <person name="Winkler A."/>
            <person name="Tauch A."/>
        </authorList>
    </citation>
    <scope>NUCLEOTIDE SEQUENCE [LARGE SCALE GENOMIC DNA]</scope>
    <source>
        <strain evidence="2">DSM 44614</strain>
    </source>
</reference>
<evidence type="ECO:0000313" key="2">
    <source>
        <dbReference type="Proteomes" id="UP000035540"/>
    </source>
</evidence>
<protein>
    <recommendedName>
        <fullName evidence="3">MmpS family membrane protein</fullName>
    </recommendedName>
</protein>
<dbReference type="InterPro" id="IPR038468">
    <property type="entry name" value="MmpS_C"/>
</dbReference>
<reference evidence="1 2" key="1">
    <citation type="journal article" date="2015" name="Genome Announc.">
        <title>Complete Genome Sequence of the Type Strain Corynebacterium testudinoris DSM 44614, Recovered from Necrotic Lesions in the Mouth of a Tortoise.</title>
        <authorList>
            <person name="Ruckert C."/>
            <person name="Kriete M."/>
            <person name="Jaenicke S."/>
            <person name="Winkler A."/>
            <person name="Tauch A."/>
        </authorList>
    </citation>
    <scope>NUCLEOTIDE SEQUENCE [LARGE SCALE GENOMIC DNA]</scope>
    <source>
        <strain evidence="1 2">DSM 44614</strain>
    </source>
</reference>
<dbReference type="RefSeq" id="WP_047253383.1">
    <property type="nucleotide sequence ID" value="NZ_CP011545.1"/>
</dbReference>
<dbReference type="Proteomes" id="UP000035540">
    <property type="component" value="Chromosome"/>
</dbReference>
<keyword evidence="2" id="KW-1185">Reference proteome</keyword>
<gene>
    <name evidence="1" type="ORF">CTEST_08610</name>
</gene>
<proteinExistence type="predicted"/>